<feature type="repeat" description="PPR" evidence="3">
    <location>
        <begin position="5"/>
        <end position="39"/>
    </location>
</feature>
<evidence type="ECO:0000256" key="3">
    <source>
        <dbReference type="PROSITE-ProRule" id="PRU00708"/>
    </source>
</evidence>
<dbReference type="NCBIfam" id="TIGR00756">
    <property type="entry name" value="PPR"/>
    <property type="match status" value="3"/>
</dbReference>
<evidence type="ECO:0000313" key="4">
    <source>
        <dbReference type="EMBL" id="KAK3003001.1"/>
    </source>
</evidence>
<gene>
    <name evidence="4" type="ORF">RJ639_017900</name>
</gene>
<keyword evidence="2" id="KW-0677">Repeat</keyword>
<name>A0AA89AIX8_9ASTE</name>
<proteinExistence type="inferred from homology"/>
<evidence type="ECO:0000256" key="2">
    <source>
        <dbReference type="ARBA" id="ARBA00022737"/>
    </source>
</evidence>
<dbReference type="Pfam" id="PF13041">
    <property type="entry name" value="PPR_2"/>
    <property type="match status" value="1"/>
</dbReference>
<sequence>MPMPSRKEFGLMVNYYARRGDMHRAREAFESMRARGIEPTSHLYNGSILCSPIHAYAVGRDMEEALSCVRKMKDEGVDMTLVTYSILVGGFAKIGNADAADQWFKEAKERETTLNAIIYGNIIYAHWCVSSFQLIFENHAIPLYSICITEVGCCDSNSER</sequence>
<dbReference type="PROSITE" id="PS51375">
    <property type="entry name" value="PPR"/>
    <property type="match status" value="2"/>
</dbReference>
<dbReference type="Gene3D" id="1.25.40.10">
    <property type="entry name" value="Tetratricopeptide repeat domain"/>
    <property type="match status" value="1"/>
</dbReference>
<comment type="caution">
    <text evidence="4">The sequence shown here is derived from an EMBL/GenBank/DDBJ whole genome shotgun (WGS) entry which is preliminary data.</text>
</comment>
<evidence type="ECO:0000313" key="5">
    <source>
        <dbReference type="Proteomes" id="UP001188597"/>
    </source>
</evidence>
<feature type="repeat" description="PPR" evidence="3">
    <location>
        <begin position="80"/>
        <end position="114"/>
    </location>
</feature>
<dbReference type="InterPro" id="IPR050667">
    <property type="entry name" value="PPR-containing_protein"/>
</dbReference>
<dbReference type="PANTHER" id="PTHR47939">
    <property type="entry name" value="MEMBRANE-ASSOCIATED SALT-INDUCIBLE PROTEIN-LIKE"/>
    <property type="match status" value="1"/>
</dbReference>
<evidence type="ECO:0000256" key="1">
    <source>
        <dbReference type="ARBA" id="ARBA00007626"/>
    </source>
</evidence>
<dbReference type="InterPro" id="IPR011990">
    <property type="entry name" value="TPR-like_helical_dom_sf"/>
</dbReference>
<protein>
    <recommendedName>
        <fullName evidence="6">Pentatricopeptide repeat-containing protein</fullName>
    </recommendedName>
</protein>
<dbReference type="Pfam" id="PF13812">
    <property type="entry name" value="PPR_3"/>
    <property type="match status" value="1"/>
</dbReference>
<dbReference type="InterPro" id="IPR002885">
    <property type="entry name" value="PPR_rpt"/>
</dbReference>
<accession>A0AA89AIX8</accession>
<dbReference type="AlphaFoldDB" id="A0AA89AIX8"/>
<dbReference type="PANTHER" id="PTHR47939:SF1">
    <property type="entry name" value="OS04G0684500 PROTEIN"/>
    <property type="match status" value="1"/>
</dbReference>
<organism evidence="4 5">
    <name type="scientific">Escallonia herrerae</name>
    <dbReference type="NCBI Taxonomy" id="1293975"/>
    <lineage>
        <taxon>Eukaryota</taxon>
        <taxon>Viridiplantae</taxon>
        <taxon>Streptophyta</taxon>
        <taxon>Embryophyta</taxon>
        <taxon>Tracheophyta</taxon>
        <taxon>Spermatophyta</taxon>
        <taxon>Magnoliopsida</taxon>
        <taxon>eudicotyledons</taxon>
        <taxon>Gunneridae</taxon>
        <taxon>Pentapetalae</taxon>
        <taxon>asterids</taxon>
        <taxon>campanulids</taxon>
        <taxon>Escalloniales</taxon>
        <taxon>Escalloniaceae</taxon>
        <taxon>Escallonia</taxon>
    </lineage>
</organism>
<keyword evidence="5" id="KW-1185">Reference proteome</keyword>
<reference evidence="4" key="1">
    <citation type="submission" date="2022-12" db="EMBL/GenBank/DDBJ databases">
        <title>Draft genome assemblies for two species of Escallonia (Escalloniales).</title>
        <authorList>
            <person name="Chanderbali A."/>
            <person name="Dervinis C."/>
            <person name="Anghel I."/>
            <person name="Soltis D."/>
            <person name="Soltis P."/>
            <person name="Zapata F."/>
        </authorList>
    </citation>
    <scope>NUCLEOTIDE SEQUENCE</scope>
    <source>
        <strain evidence="4">UCBG64.0493</strain>
        <tissue evidence="4">Leaf</tissue>
    </source>
</reference>
<comment type="similarity">
    <text evidence="1">Belongs to the PPR family. P subfamily.</text>
</comment>
<dbReference type="Proteomes" id="UP001188597">
    <property type="component" value="Unassembled WGS sequence"/>
</dbReference>
<evidence type="ECO:0008006" key="6">
    <source>
        <dbReference type="Google" id="ProtNLM"/>
    </source>
</evidence>
<dbReference type="EMBL" id="JAVXUP010002490">
    <property type="protein sequence ID" value="KAK3003001.1"/>
    <property type="molecule type" value="Genomic_DNA"/>
</dbReference>